<dbReference type="PROSITE" id="PS51225">
    <property type="entry name" value="MARVEL"/>
    <property type="match status" value="1"/>
</dbReference>
<dbReference type="PANTHER" id="PTHR10306:SF17">
    <property type="entry name" value="MARVEL DOMAIN-CONTAINING PROTEIN"/>
    <property type="match status" value="1"/>
</dbReference>
<feature type="transmembrane region" description="Helical" evidence="8">
    <location>
        <begin position="128"/>
        <end position="149"/>
    </location>
</feature>
<sequence>MNVSLAAFREPRGVMRALQLVFAICAFSTICGYEGNVTVKACTSNPPVQSTLKFSYPFVLSEVEDTIKCPSPTTPSPTESTIYLTGDFHSDSQFFVASGVLAFLYCLGIIVVYGLFEENYQSNSMLPLADFVLTTVLAVLWLSSSAAWANSLSAIKSVTEPASLRDQFKFLNEVYTASFSSLNISVLLGFLNFFLWASDLWFLYKETHWFKMRQESAGGV</sequence>
<keyword evidence="6" id="KW-0325">Glycoprotein</keyword>
<evidence type="ECO:0000256" key="1">
    <source>
        <dbReference type="ARBA" id="ARBA00004141"/>
    </source>
</evidence>
<dbReference type="GeneID" id="113202075"/>
<dbReference type="InterPro" id="IPR001285">
    <property type="entry name" value="Synaptophysin/porin"/>
</dbReference>
<feature type="transmembrane region" description="Helical" evidence="8">
    <location>
        <begin position="184"/>
        <end position="204"/>
    </location>
</feature>
<evidence type="ECO:0000259" key="9">
    <source>
        <dbReference type="PROSITE" id="PS51225"/>
    </source>
</evidence>
<protein>
    <submittedName>
        <fullName evidence="11">Synaptophysin</fullName>
    </submittedName>
</protein>
<reference evidence="11" key="1">
    <citation type="submission" date="2025-08" db="UniProtKB">
        <authorList>
            <consortium name="RefSeq"/>
        </authorList>
    </citation>
    <scope>IDENTIFICATION</scope>
    <source>
        <tissue evidence="11">Whole organism</tissue>
    </source>
</reference>
<dbReference type="AlphaFoldDB" id="A0A6J1RU85"/>
<comment type="similarity">
    <text evidence="2">Belongs to the synaptophysin/synaptobrevin family.</text>
</comment>
<dbReference type="OrthoDB" id="10006326at2759"/>
<accession>A0A6J1RU85</accession>
<evidence type="ECO:0000256" key="2">
    <source>
        <dbReference type="ARBA" id="ARBA00006476"/>
    </source>
</evidence>
<gene>
    <name evidence="11" type="primary">LOC113202075</name>
</gene>
<comment type="subcellular location">
    <subcellularLocation>
        <location evidence="1">Membrane</location>
        <topology evidence="1">Multi-pass membrane protein</topology>
    </subcellularLocation>
</comment>
<dbReference type="PANTHER" id="PTHR10306">
    <property type="entry name" value="SYNAPTOPHYSIN"/>
    <property type="match status" value="1"/>
</dbReference>
<dbReference type="Proteomes" id="UP000504606">
    <property type="component" value="Unplaced"/>
</dbReference>
<dbReference type="Pfam" id="PF01284">
    <property type="entry name" value="MARVEL"/>
    <property type="match status" value="1"/>
</dbReference>
<evidence type="ECO:0000256" key="6">
    <source>
        <dbReference type="ARBA" id="ARBA00023180"/>
    </source>
</evidence>
<organism evidence="10 11">
    <name type="scientific">Frankliniella occidentalis</name>
    <name type="common">Western flower thrips</name>
    <name type="synonym">Euthrips occidentalis</name>
    <dbReference type="NCBI Taxonomy" id="133901"/>
    <lineage>
        <taxon>Eukaryota</taxon>
        <taxon>Metazoa</taxon>
        <taxon>Ecdysozoa</taxon>
        <taxon>Arthropoda</taxon>
        <taxon>Hexapoda</taxon>
        <taxon>Insecta</taxon>
        <taxon>Pterygota</taxon>
        <taxon>Neoptera</taxon>
        <taxon>Paraneoptera</taxon>
        <taxon>Thysanoptera</taxon>
        <taxon>Terebrantia</taxon>
        <taxon>Thripoidea</taxon>
        <taxon>Thripidae</taxon>
        <taxon>Frankliniella</taxon>
    </lineage>
</organism>
<evidence type="ECO:0000256" key="8">
    <source>
        <dbReference type="SAM" id="Phobius"/>
    </source>
</evidence>
<dbReference type="InterPro" id="IPR008253">
    <property type="entry name" value="Marvel"/>
</dbReference>
<keyword evidence="4 8" id="KW-1133">Transmembrane helix</keyword>
<evidence type="ECO:0000256" key="7">
    <source>
        <dbReference type="PROSITE-ProRule" id="PRU00581"/>
    </source>
</evidence>
<evidence type="ECO:0000313" key="11">
    <source>
        <dbReference type="RefSeq" id="XP_026271923.1"/>
    </source>
</evidence>
<feature type="domain" description="MARVEL" evidence="9">
    <location>
        <begin position="7"/>
        <end position="208"/>
    </location>
</feature>
<feature type="transmembrane region" description="Helical" evidence="8">
    <location>
        <begin position="94"/>
        <end position="116"/>
    </location>
</feature>
<keyword evidence="3 7" id="KW-0812">Transmembrane</keyword>
<keyword evidence="5 7" id="KW-0472">Membrane</keyword>
<dbReference type="GO" id="GO:0030672">
    <property type="term" value="C:synaptic vesicle membrane"/>
    <property type="evidence" value="ECO:0007669"/>
    <property type="project" value="TreeGrafter"/>
</dbReference>
<evidence type="ECO:0000256" key="5">
    <source>
        <dbReference type="ARBA" id="ARBA00023136"/>
    </source>
</evidence>
<dbReference type="KEGG" id="foc:113202075"/>
<dbReference type="PRINTS" id="PR00220">
    <property type="entry name" value="SYNAPTOPHYSN"/>
</dbReference>
<dbReference type="RefSeq" id="XP_026271923.1">
    <property type="nucleotide sequence ID" value="XM_026416138.2"/>
</dbReference>
<evidence type="ECO:0000256" key="3">
    <source>
        <dbReference type="ARBA" id="ARBA00022692"/>
    </source>
</evidence>
<evidence type="ECO:0000313" key="10">
    <source>
        <dbReference type="Proteomes" id="UP000504606"/>
    </source>
</evidence>
<name>A0A6J1RU85_FRAOC</name>
<keyword evidence="10" id="KW-1185">Reference proteome</keyword>
<proteinExistence type="inferred from homology"/>
<evidence type="ECO:0000256" key="4">
    <source>
        <dbReference type="ARBA" id="ARBA00022989"/>
    </source>
</evidence>